<proteinExistence type="predicted"/>
<protein>
    <recommendedName>
        <fullName evidence="3">Fic family protein</fullName>
    </recommendedName>
</protein>
<evidence type="ECO:0008006" key="3">
    <source>
        <dbReference type="Google" id="ProtNLM"/>
    </source>
</evidence>
<dbReference type="AlphaFoldDB" id="A0A6L8Q182"/>
<dbReference type="EMBL" id="VJNE01000001">
    <property type="protein sequence ID" value="MZG27002.1"/>
    <property type="molecule type" value="Genomic_DNA"/>
</dbReference>
<sequence length="426" mass="47451">MEFGADFSHDEGKDDLLALRAALDNYHRADEPWVEKPFEATLLTARKIILSDETMGAIADLEIRLARYDTLIGCSPYRSTVVQLMSRFEGVCAAVANGFKPDWRTCCYLDYYLAHGAVPAVGLSAALAKATGADSQTVQSSLCAHQIEAIVTRLLEEEQSSTRLSAERIIALNDALCRTINPTWELGMRKWDPPVEPQGRGGGYKLPAASSLKYFLEDLADFTATSKLDPITKSALIFFQIDSVRMFPHHFDQLGRIISFYLWRHTGVVMHAIPPISVTPAIHPQKHLEKLKPYLHQGETVDMLILDDWIYHAARSTQNAVELERACLAEVERQIAEWQECLKSSSGRSTGTIHEILPLIFVRPVFSVSSLAKDAHSAYSTANQMVLSLERAGIVRQVSAGRRNKLYECPDALNFFGKMVPELASL</sequence>
<dbReference type="InterPro" id="IPR036597">
    <property type="entry name" value="Fido-like_dom_sf"/>
</dbReference>
<comment type="caution">
    <text evidence="1">The sequence shown here is derived from an EMBL/GenBank/DDBJ whole genome shotgun (WGS) entry which is preliminary data.</text>
</comment>
<accession>A0A6L8Q182</accession>
<dbReference type="Gene3D" id="1.10.3290.10">
    <property type="entry name" value="Fido-like domain"/>
    <property type="match status" value="1"/>
</dbReference>
<evidence type="ECO:0000313" key="2">
    <source>
        <dbReference type="Proteomes" id="UP000472380"/>
    </source>
</evidence>
<evidence type="ECO:0000313" key="1">
    <source>
        <dbReference type="EMBL" id="MZG27002.1"/>
    </source>
</evidence>
<reference evidence="1 2" key="1">
    <citation type="submission" date="2019-07" db="EMBL/GenBank/DDBJ databases">
        <title>Draft genome sequence of Adlercreutzia equolifaciens IPLA 37004, a human intestinal strain that does not produces equol from daidzein.</title>
        <authorList>
            <person name="Vazquez L."/>
            <person name="Florez A.B."/>
            <person name="Mayo B."/>
        </authorList>
    </citation>
    <scope>NUCLEOTIDE SEQUENCE [LARGE SCALE GENOMIC DNA]</scope>
    <source>
        <strain evidence="1 2">IPLA 37004</strain>
    </source>
</reference>
<dbReference type="Proteomes" id="UP000472380">
    <property type="component" value="Unassembled WGS sequence"/>
</dbReference>
<gene>
    <name evidence="1" type="ORF">FM068_00070</name>
</gene>
<name>A0A6L8Q182_9ACTN</name>
<organism evidence="1 2">
    <name type="scientific">Adlercreutzia equolifaciens</name>
    <dbReference type="NCBI Taxonomy" id="446660"/>
    <lineage>
        <taxon>Bacteria</taxon>
        <taxon>Bacillati</taxon>
        <taxon>Actinomycetota</taxon>
        <taxon>Coriobacteriia</taxon>
        <taxon>Eggerthellales</taxon>
        <taxon>Eggerthellaceae</taxon>
        <taxon>Adlercreutzia</taxon>
    </lineage>
</organism>
<dbReference type="RefSeq" id="WP_161127129.1">
    <property type="nucleotide sequence ID" value="NZ_JAKNFC010000003.1"/>
</dbReference>